<proteinExistence type="predicted"/>
<dbReference type="Proteomes" id="UP000838308">
    <property type="component" value="Unassembled WGS sequence"/>
</dbReference>
<reference evidence="1" key="1">
    <citation type="submission" date="2022-04" db="EMBL/GenBank/DDBJ databases">
        <authorList>
            <person name="Criscuolo A."/>
        </authorList>
    </citation>
    <scope>NUCLEOTIDE SEQUENCE</scope>
    <source>
        <strain evidence="1">CIP111895</strain>
    </source>
</reference>
<accession>A0ABN8KPY4</accession>
<name>A0ABN8KPY4_9BACI</name>
<keyword evidence="2" id="KW-1185">Reference proteome</keyword>
<comment type="caution">
    <text evidence="1">The sequence shown here is derived from an EMBL/GenBank/DDBJ whole genome shotgun (WGS) entry which is preliminary data.</text>
</comment>
<evidence type="ECO:0000313" key="1">
    <source>
        <dbReference type="EMBL" id="CAH2715559.1"/>
    </source>
</evidence>
<evidence type="ECO:0008006" key="3">
    <source>
        <dbReference type="Google" id="ProtNLM"/>
    </source>
</evidence>
<dbReference type="EMBL" id="CALBWS010000017">
    <property type="protein sequence ID" value="CAH2715559.1"/>
    <property type="molecule type" value="Genomic_DNA"/>
</dbReference>
<organism evidence="1 2">
    <name type="scientific">Neobacillus rhizosphaerae</name>
    <dbReference type="NCBI Taxonomy" id="2880965"/>
    <lineage>
        <taxon>Bacteria</taxon>
        <taxon>Bacillati</taxon>
        <taxon>Bacillota</taxon>
        <taxon>Bacilli</taxon>
        <taxon>Bacillales</taxon>
        <taxon>Bacillaceae</taxon>
        <taxon>Neobacillus</taxon>
    </lineage>
</organism>
<dbReference type="RefSeq" id="WP_248735838.1">
    <property type="nucleotide sequence ID" value="NZ_CALBWS010000017.1"/>
</dbReference>
<evidence type="ECO:0000313" key="2">
    <source>
        <dbReference type="Proteomes" id="UP000838308"/>
    </source>
</evidence>
<protein>
    <recommendedName>
        <fullName evidence="3">Group-specific protein</fullName>
    </recommendedName>
</protein>
<gene>
    <name evidence="1" type="ORF">BACCIP111895_02743</name>
</gene>
<sequence length="179" mass="20317">MFDPTAFDNMKVVIEGALYDRDLSGEIVITDRNDMLNIAKMSRLFNLCFRLPENKGSVISAKIEIEALLNNLAAELLPGSVSNRQAGCYVSLHFFLEKTGTIDFEALQAILSEIWGANRKVTQTVQSNPLEEEKKYTTIMTVEFDRIISEDQMDDLIEMIDFMIITVKQLQSMKGNRLL</sequence>